<comment type="caution">
    <text evidence="1">The sequence shown here is derived from an EMBL/GenBank/DDBJ whole genome shotgun (WGS) entry which is preliminary data.</text>
</comment>
<evidence type="ECO:0000313" key="1">
    <source>
        <dbReference type="EMBL" id="MPM42946.1"/>
    </source>
</evidence>
<name>A0A644ZQB2_9ZZZZ</name>
<sequence>MVYQSRLPDQEVGAIDQLPTLEHRLGMLVHLQEVQRAGLRLRREGAFLQGKGEHGQQVAVSLA</sequence>
<reference evidence="1" key="1">
    <citation type="submission" date="2019-08" db="EMBL/GenBank/DDBJ databases">
        <authorList>
            <person name="Kucharzyk K."/>
            <person name="Murdoch R.W."/>
            <person name="Higgins S."/>
            <person name="Loffler F."/>
        </authorList>
    </citation>
    <scope>NUCLEOTIDE SEQUENCE</scope>
</reference>
<organism evidence="1">
    <name type="scientific">bioreactor metagenome</name>
    <dbReference type="NCBI Taxonomy" id="1076179"/>
    <lineage>
        <taxon>unclassified sequences</taxon>
        <taxon>metagenomes</taxon>
        <taxon>ecological metagenomes</taxon>
    </lineage>
</organism>
<accession>A0A644ZQB2</accession>
<gene>
    <name evidence="1" type="ORF">SDC9_89618</name>
</gene>
<proteinExistence type="predicted"/>
<protein>
    <submittedName>
        <fullName evidence="1">Uncharacterized protein</fullName>
    </submittedName>
</protein>
<dbReference type="EMBL" id="VSSQ01009918">
    <property type="protein sequence ID" value="MPM42946.1"/>
    <property type="molecule type" value="Genomic_DNA"/>
</dbReference>
<dbReference type="AlphaFoldDB" id="A0A644ZQB2"/>